<proteinExistence type="predicted"/>
<gene>
    <name evidence="2" type="ORF">MTBBW1_2200041</name>
</gene>
<evidence type="ECO:0000313" key="2">
    <source>
        <dbReference type="EMBL" id="SLM30387.1"/>
    </source>
</evidence>
<dbReference type="OrthoDB" id="1680329at2"/>
<sequence>MPKNAITTLFITISILISSLFFSLNAWSMDVGIARGGAPPVPGTAAFYSLWKDGAGWHLRWGTHGIHHDFFGRIWTPEGMVHLGRKVNTEPNDSIYPENRGINFNATVKNGDDGFDFQWDGPALWLDLKINGNHLRQSVFIGPGSVHPDSMPFVLTRDRQGPPPPPAGPPPPVKRWVPGHYNPMGHWIPGHWE</sequence>
<evidence type="ECO:0000313" key="3">
    <source>
        <dbReference type="Proteomes" id="UP000191931"/>
    </source>
</evidence>
<dbReference type="EMBL" id="FWEV01000136">
    <property type="protein sequence ID" value="SLM30387.1"/>
    <property type="molecule type" value="Genomic_DNA"/>
</dbReference>
<keyword evidence="3" id="KW-1185">Reference proteome</keyword>
<feature type="transmembrane region" description="Helical" evidence="1">
    <location>
        <begin position="6"/>
        <end position="27"/>
    </location>
</feature>
<dbReference type="Proteomes" id="UP000191931">
    <property type="component" value="Unassembled WGS sequence"/>
</dbReference>
<dbReference type="RefSeq" id="WP_080808277.1">
    <property type="nucleotide sequence ID" value="NZ_LT828560.1"/>
</dbReference>
<accession>A0A1W1HD10</accession>
<name>A0A1W1HD10_9BACT</name>
<protein>
    <submittedName>
        <fullName evidence="2">Uncharacterized protein</fullName>
    </submittedName>
</protein>
<reference evidence="2 3" key="1">
    <citation type="submission" date="2017-03" db="EMBL/GenBank/DDBJ databases">
        <authorList>
            <person name="Afonso C.L."/>
            <person name="Miller P.J."/>
            <person name="Scott M.A."/>
            <person name="Spackman E."/>
            <person name="Goraichik I."/>
            <person name="Dimitrov K.M."/>
            <person name="Suarez D.L."/>
            <person name="Swayne D.E."/>
        </authorList>
    </citation>
    <scope>NUCLEOTIDE SEQUENCE [LARGE SCALE GENOMIC DNA]</scope>
    <source>
        <strain evidence="2">PRJEB14757</strain>
    </source>
</reference>
<keyword evidence="1" id="KW-0472">Membrane</keyword>
<keyword evidence="1" id="KW-0812">Transmembrane</keyword>
<evidence type="ECO:0000256" key="1">
    <source>
        <dbReference type="SAM" id="Phobius"/>
    </source>
</evidence>
<dbReference type="AlphaFoldDB" id="A0A1W1HD10"/>
<organism evidence="2 3">
    <name type="scientific">Desulfamplus magnetovallimortis</name>
    <dbReference type="NCBI Taxonomy" id="1246637"/>
    <lineage>
        <taxon>Bacteria</taxon>
        <taxon>Pseudomonadati</taxon>
        <taxon>Thermodesulfobacteriota</taxon>
        <taxon>Desulfobacteria</taxon>
        <taxon>Desulfobacterales</taxon>
        <taxon>Desulfobacteraceae</taxon>
        <taxon>Desulfamplus</taxon>
    </lineage>
</organism>
<keyword evidence="1" id="KW-1133">Transmembrane helix</keyword>